<dbReference type="STRING" id="1280837.A0A316VI53"/>
<dbReference type="OrthoDB" id="2851338at2759"/>
<dbReference type="GeneID" id="37019063"/>
<dbReference type="EMBL" id="KZ819603">
    <property type="protein sequence ID" value="PWN35681.1"/>
    <property type="molecule type" value="Genomic_DNA"/>
</dbReference>
<proteinExistence type="predicted"/>
<protein>
    <recommendedName>
        <fullName evidence="3">EthD domain-containing protein</fullName>
    </recommendedName>
</protein>
<evidence type="ECO:0008006" key="3">
    <source>
        <dbReference type="Google" id="ProtNLM"/>
    </source>
</evidence>
<sequence length="292" mass="32651">MAQSSQSPFNERDAGLLMVFADPGKEATEAEFHEWYENEHIPLRTSTLPEFLSAARYKVTSSNFVSSTDPNPSAAFKAPWCAYYTISSNALFTDSRYTDLRTNRSKREGELIGRLGVLDRRIYRLIYDSAAEGAIDIAADSRDGIGPAPADLSPQSKEDVEKNATYAVATSVTPAEGNKKAYDEWYAREHVGMLKKVPGWKRTRRYELIDALVNGKDVKPNNGDAAEIPICLGLHEYSTPDFEQTEEYKAALDTPWRSQVIEGGIVRRERRVMNLYHAFNPDSAIKAQGNSL</sequence>
<reference evidence="1 2" key="1">
    <citation type="journal article" date="2018" name="Mol. Biol. Evol.">
        <title>Broad Genomic Sampling Reveals a Smut Pathogenic Ancestry of the Fungal Clade Ustilaginomycotina.</title>
        <authorList>
            <person name="Kijpornyongpan T."/>
            <person name="Mondo S.J."/>
            <person name="Barry K."/>
            <person name="Sandor L."/>
            <person name="Lee J."/>
            <person name="Lipzen A."/>
            <person name="Pangilinan J."/>
            <person name="LaButti K."/>
            <person name="Hainaut M."/>
            <person name="Henrissat B."/>
            <person name="Grigoriev I.V."/>
            <person name="Spatafora J.W."/>
            <person name="Aime M.C."/>
        </authorList>
    </citation>
    <scope>NUCLEOTIDE SEQUENCE [LARGE SCALE GENOMIC DNA]</scope>
    <source>
        <strain evidence="1 2">MCA 3882</strain>
    </source>
</reference>
<gene>
    <name evidence="1" type="ORF">FA14DRAFT_145611</name>
</gene>
<accession>A0A316VI53</accession>
<dbReference type="InterPro" id="IPR011008">
    <property type="entry name" value="Dimeric_a/b-barrel"/>
</dbReference>
<evidence type="ECO:0000313" key="2">
    <source>
        <dbReference type="Proteomes" id="UP000245771"/>
    </source>
</evidence>
<evidence type="ECO:0000313" key="1">
    <source>
        <dbReference type="EMBL" id="PWN35681.1"/>
    </source>
</evidence>
<dbReference type="RefSeq" id="XP_025355983.1">
    <property type="nucleotide sequence ID" value="XM_025497282.1"/>
</dbReference>
<organism evidence="1 2">
    <name type="scientific">Meira miltonrushii</name>
    <dbReference type="NCBI Taxonomy" id="1280837"/>
    <lineage>
        <taxon>Eukaryota</taxon>
        <taxon>Fungi</taxon>
        <taxon>Dikarya</taxon>
        <taxon>Basidiomycota</taxon>
        <taxon>Ustilaginomycotina</taxon>
        <taxon>Exobasidiomycetes</taxon>
        <taxon>Exobasidiales</taxon>
        <taxon>Brachybasidiaceae</taxon>
        <taxon>Meira</taxon>
    </lineage>
</organism>
<dbReference type="SUPFAM" id="SSF54909">
    <property type="entry name" value="Dimeric alpha+beta barrel"/>
    <property type="match status" value="2"/>
</dbReference>
<keyword evidence="2" id="KW-1185">Reference proteome</keyword>
<dbReference type="AlphaFoldDB" id="A0A316VI53"/>
<dbReference type="InParanoid" id="A0A316VI53"/>
<name>A0A316VI53_9BASI</name>
<dbReference type="Proteomes" id="UP000245771">
    <property type="component" value="Unassembled WGS sequence"/>
</dbReference>